<reference evidence="3 4" key="1">
    <citation type="submission" date="2021-01" db="EMBL/GenBank/DDBJ databases">
        <title>Genome public.</title>
        <authorList>
            <person name="Liu C."/>
            <person name="Sun Q."/>
        </authorList>
    </citation>
    <scope>NUCLEOTIDE SEQUENCE [LARGE SCALE GENOMIC DNA]</scope>
    <source>
        <strain evidence="3 4">JC656</strain>
    </source>
</reference>
<protein>
    <submittedName>
        <fullName evidence="3">Alpha/beta hydrolase</fullName>
    </submittedName>
</protein>
<keyword evidence="1 3" id="KW-0378">Hydrolase</keyword>
<dbReference type="InterPro" id="IPR029058">
    <property type="entry name" value="AB_hydrolase_fold"/>
</dbReference>
<dbReference type="PANTHER" id="PTHR48081:SF8">
    <property type="entry name" value="ALPHA_BETA HYDROLASE FOLD-3 DOMAIN-CONTAINING PROTEIN-RELATED"/>
    <property type="match status" value="1"/>
</dbReference>
<evidence type="ECO:0000313" key="4">
    <source>
        <dbReference type="Proteomes" id="UP000639051"/>
    </source>
</evidence>
<keyword evidence="4" id="KW-1185">Reference proteome</keyword>
<comment type="caution">
    <text evidence="3">The sequence shown here is derived from an EMBL/GenBank/DDBJ whole genome shotgun (WGS) entry which is preliminary data.</text>
</comment>
<dbReference type="GO" id="GO:0016787">
    <property type="term" value="F:hydrolase activity"/>
    <property type="evidence" value="ECO:0007669"/>
    <property type="project" value="UniProtKB-KW"/>
</dbReference>
<name>A0ABS1K6A0_9MICC</name>
<sequence length="306" mass="32465">MPLDAASQKMLETMRAAGGLPLHEIPLAEARKRALRNLPALGNGPKMSHEEDVLIDAERPLSARIFKPSRHTLGVVLVFHGGGWVLGSVDAVTPMSRHLAQLADMTVVAVEYRKAPEHRYPAAFDDAVEAVDWAAAHAGTLTGSSAAPVIVLGESAGGNLAAAVALRRAEVVACQILCCPVTDCTMDYPSYAHQANQLSLTRETMGYFWDQYVPEVARRTEPNASPLRTTGLAGAPPAMVILAEYDVLRDEGQAYADRLAAAGVPVSTRLIEGQLHGFLANVNLLPGALSTLEDIAAFLKTAGSQG</sequence>
<dbReference type="Proteomes" id="UP000639051">
    <property type="component" value="Unassembled WGS sequence"/>
</dbReference>
<proteinExistence type="predicted"/>
<evidence type="ECO:0000256" key="1">
    <source>
        <dbReference type="ARBA" id="ARBA00022801"/>
    </source>
</evidence>
<accession>A0ABS1K6A0</accession>
<evidence type="ECO:0000259" key="2">
    <source>
        <dbReference type="Pfam" id="PF07859"/>
    </source>
</evidence>
<dbReference type="InterPro" id="IPR013094">
    <property type="entry name" value="AB_hydrolase_3"/>
</dbReference>
<dbReference type="PANTHER" id="PTHR48081">
    <property type="entry name" value="AB HYDROLASE SUPERFAMILY PROTEIN C4A8.06C"/>
    <property type="match status" value="1"/>
</dbReference>
<dbReference type="Pfam" id="PF07859">
    <property type="entry name" value="Abhydrolase_3"/>
    <property type="match status" value="1"/>
</dbReference>
<dbReference type="Gene3D" id="3.40.50.1820">
    <property type="entry name" value="alpha/beta hydrolase"/>
    <property type="match status" value="1"/>
</dbReference>
<organism evidence="3 4">
    <name type="scientific">Sinomonas cellulolyticus</name>
    <dbReference type="NCBI Taxonomy" id="2801916"/>
    <lineage>
        <taxon>Bacteria</taxon>
        <taxon>Bacillati</taxon>
        <taxon>Actinomycetota</taxon>
        <taxon>Actinomycetes</taxon>
        <taxon>Micrococcales</taxon>
        <taxon>Micrococcaceae</taxon>
        <taxon>Sinomonas</taxon>
    </lineage>
</organism>
<dbReference type="EMBL" id="JAERRC010000046">
    <property type="protein sequence ID" value="MBL0707205.1"/>
    <property type="molecule type" value="Genomic_DNA"/>
</dbReference>
<feature type="domain" description="Alpha/beta hydrolase fold-3" evidence="2">
    <location>
        <begin position="76"/>
        <end position="279"/>
    </location>
</feature>
<dbReference type="RefSeq" id="WP_201896966.1">
    <property type="nucleotide sequence ID" value="NZ_BNCM01000006.1"/>
</dbReference>
<gene>
    <name evidence="3" type="ORF">JJE72_17055</name>
</gene>
<dbReference type="InterPro" id="IPR050300">
    <property type="entry name" value="GDXG_lipolytic_enzyme"/>
</dbReference>
<evidence type="ECO:0000313" key="3">
    <source>
        <dbReference type="EMBL" id="MBL0707205.1"/>
    </source>
</evidence>
<dbReference type="SUPFAM" id="SSF53474">
    <property type="entry name" value="alpha/beta-Hydrolases"/>
    <property type="match status" value="1"/>
</dbReference>